<dbReference type="PANTHER" id="PTHR46470">
    <property type="entry name" value="N-ACYLNEURAMINATE-9-PHOSPHATASE"/>
    <property type="match status" value="1"/>
</dbReference>
<dbReference type="GO" id="GO:0016791">
    <property type="term" value="F:phosphatase activity"/>
    <property type="evidence" value="ECO:0007669"/>
    <property type="project" value="TreeGrafter"/>
</dbReference>
<evidence type="ECO:0000256" key="2">
    <source>
        <dbReference type="ARBA" id="ARBA00022723"/>
    </source>
</evidence>
<sequence>MALLFLDLDNTLLDRDGAFRSAAVAFLAEHGLPSADVEWLASVDASGYTLRSVVGDALLERHPSLSAEEVQRFLDNGAAEHVRLADRVRRALRRATEAGWTCVVVTNGRTRQQERKLAVSGLDREVSGWAVSQAVGHRKPEREIFAAAAASVGARLEDGGWVVGDSPHADIAGADRLGLPSVWLHLGRQWPADLPFKPTHIADDLPSALDHLLRG</sequence>
<dbReference type="SFLD" id="SFLDS00003">
    <property type="entry name" value="Haloacid_Dehalogenase"/>
    <property type="match status" value="1"/>
</dbReference>
<evidence type="ECO:0000313" key="5">
    <source>
        <dbReference type="EMBL" id="NYH90152.1"/>
    </source>
</evidence>
<dbReference type="EMBL" id="JACBZH010000001">
    <property type="protein sequence ID" value="NYH90152.1"/>
    <property type="molecule type" value="Genomic_DNA"/>
</dbReference>
<dbReference type="InterPro" id="IPR006439">
    <property type="entry name" value="HAD-SF_hydro_IA"/>
</dbReference>
<keyword evidence="6" id="KW-1185">Reference proteome</keyword>
<evidence type="ECO:0000313" key="6">
    <source>
        <dbReference type="Proteomes" id="UP000579605"/>
    </source>
</evidence>
<dbReference type="RefSeq" id="WP_179787758.1">
    <property type="nucleotide sequence ID" value="NZ_BAAARR010000024.1"/>
</dbReference>
<accession>A0A852ZEK7</accession>
<gene>
    <name evidence="5" type="ORF">F4554_002790</name>
</gene>
<evidence type="ECO:0000256" key="4">
    <source>
        <dbReference type="ARBA" id="ARBA00022842"/>
    </source>
</evidence>
<dbReference type="InterPro" id="IPR036412">
    <property type="entry name" value="HAD-like_sf"/>
</dbReference>
<dbReference type="GO" id="GO:0044281">
    <property type="term" value="P:small molecule metabolic process"/>
    <property type="evidence" value="ECO:0007669"/>
    <property type="project" value="UniProtKB-ARBA"/>
</dbReference>
<comment type="cofactor">
    <cofactor evidence="1">
        <name>Mg(2+)</name>
        <dbReference type="ChEBI" id="CHEBI:18420"/>
    </cofactor>
</comment>
<dbReference type="Proteomes" id="UP000579605">
    <property type="component" value="Unassembled WGS sequence"/>
</dbReference>
<dbReference type="Gene3D" id="3.40.50.1000">
    <property type="entry name" value="HAD superfamily/HAD-like"/>
    <property type="match status" value="1"/>
</dbReference>
<reference evidence="5 6" key="1">
    <citation type="submission" date="2020-07" db="EMBL/GenBank/DDBJ databases">
        <title>Sequencing the genomes of 1000 actinobacteria strains.</title>
        <authorList>
            <person name="Klenk H.-P."/>
        </authorList>
    </citation>
    <scope>NUCLEOTIDE SEQUENCE [LARGE SCALE GENOMIC DNA]</scope>
    <source>
        <strain evidence="5 6">DSM 18448</strain>
    </source>
</reference>
<dbReference type="NCBIfam" id="TIGR01549">
    <property type="entry name" value="HAD-SF-IA-v1"/>
    <property type="match status" value="1"/>
</dbReference>
<comment type="caution">
    <text evidence="5">The sequence shown here is derived from an EMBL/GenBank/DDBJ whole genome shotgun (WGS) entry which is preliminary data.</text>
</comment>
<keyword evidence="4" id="KW-0460">Magnesium</keyword>
<protein>
    <submittedName>
        <fullName evidence="5">Putative hydrolase of the HAD superfamily</fullName>
    </submittedName>
</protein>
<organism evidence="5 6">
    <name type="scientific">Actinopolymorpha rutila</name>
    <dbReference type="NCBI Taxonomy" id="446787"/>
    <lineage>
        <taxon>Bacteria</taxon>
        <taxon>Bacillati</taxon>
        <taxon>Actinomycetota</taxon>
        <taxon>Actinomycetes</taxon>
        <taxon>Propionibacteriales</taxon>
        <taxon>Actinopolymorphaceae</taxon>
        <taxon>Actinopolymorpha</taxon>
    </lineage>
</organism>
<dbReference type="InterPro" id="IPR051400">
    <property type="entry name" value="HAD-like_hydrolase"/>
</dbReference>
<evidence type="ECO:0000256" key="3">
    <source>
        <dbReference type="ARBA" id="ARBA00022801"/>
    </source>
</evidence>
<dbReference type="SUPFAM" id="SSF56784">
    <property type="entry name" value="HAD-like"/>
    <property type="match status" value="1"/>
</dbReference>
<dbReference type="PANTHER" id="PTHR46470:SF2">
    <property type="entry name" value="GLYCERALDEHYDE 3-PHOSPHATE PHOSPHATASE"/>
    <property type="match status" value="1"/>
</dbReference>
<name>A0A852ZEK7_9ACTN</name>
<dbReference type="InterPro" id="IPR023214">
    <property type="entry name" value="HAD_sf"/>
</dbReference>
<dbReference type="AlphaFoldDB" id="A0A852ZEK7"/>
<dbReference type="GO" id="GO:0046872">
    <property type="term" value="F:metal ion binding"/>
    <property type="evidence" value="ECO:0007669"/>
    <property type="project" value="UniProtKB-KW"/>
</dbReference>
<keyword evidence="3 5" id="KW-0378">Hydrolase</keyword>
<evidence type="ECO:0000256" key="1">
    <source>
        <dbReference type="ARBA" id="ARBA00001946"/>
    </source>
</evidence>
<dbReference type="Gene3D" id="1.10.150.520">
    <property type="match status" value="1"/>
</dbReference>
<dbReference type="Pfam" id="PF00702">
    <property type="entry name" value="Hydrolase"/>
    <property type="match status" value="1"/>
</dbReference>
<dbReference type="SFLD" id="SFLDG01129">
    <property type="entry name" value="C1.5:_HAD__Beta-PGM__Phosphata"/>
    <property type="match status" value="1"/>
</dbReference>
<keyword evidence="2" id="KW-0479">Metal-binding</keyword>
<proteinExistence type="predicted"/>